<dbReference type="NCBIfam" id="NF006265">
    <property type="entry name" value="PRK08412.1"/>
    <property type="match status" value="1"/>
</dbReference>
<dbReference type="InterPro" id="IPR001492">
    <property type="entry name" value="Flagellin"/>
</dbReference>
<dbReference type="SUPFAM" id="SSF64518">
    <property type="entry name" value="Phase 1 flagellin"/>
    <property type="match status" value="1"/>
</dbReference>
<comment type="caution">
    <text evidence="6">The sequence shown here is derived from an EMBL/GenBank/DDBJ whole genome shotgun (WGS) entry which is preliminary data.</text>
</comment>
<evidence type="ECO:0000259" key="4">
    <source>
        <dbReference type="Pfam" id="PF00669"/>
    </source>
</evidence>
<proteinExistence type="inferred from homology"/>
<dbReference type="EMBL" id="BDME01000002">
    <property type="protein sequence ID" value="GAX87891.1"/>
    <property type="molecule type" value="Genomic_DNA"/>
</dbReference>
<keyword evidence="7" id="KW-1185">Reference proteome</keyword>
<name>A0A292YFF0_9BACT</name>
<comment type="subcellular location">
    <subcellularLocation>
        <location evidence="3">Secreted</location>
    </subcellularLocation>
    <subcellularLocation>
        <location evidence="3">Bacterial flagellum</location>
    </subcellularLocation>
</comment>
<dbReference type="Gene3D" id="1.20.1330.10">
    <property type="entry name" value="f41 fragment of flagellin, N-terminal domain"/>
    <property type="match status" value="2"/>
</dbReference>
<keyword evidence="3" id="KW-0964">Secreted</keyword>
<accession>A0A292YFF0</accession>
<dbReference type="Pfam" id="PF00669">
    <property type="entry name" value="Flagellin_N"/>
    <property type="match status" value="1"/>
</dbReference>
<keyword evidence="6" id="KW-0966">Cell projection</keyword>
<evidence type="ECO:0000256" key="2">
    <source>
        <dbReference type="ARBA" id="ARBA00023143"/>
    </source>
</evidence>
<dbReference type="PANTHER" id="PTHR42792">
    <property type="entry name" value="FLAGELLIN"/>
    <property type="match status" value="1"/>
</dbReference>
<dbReference type="PANTHER" id="PTHR42792:SF1">
    <property type="entry name" value="FLAGELLAR HOOK-ASSOCIATED PROTEIN 3"/>
    <property type="match status" value="1"/>
</dbReference>
<comment type="function">
    <text evidence="3">Flagellin is the subunit protein which polymerizes to form the filaments of bacterial flagella.</text>
</comment>
<evidence type="ECO:0000313" key="7">
    <source>
        <dbReference type="Proteomes" id="UP000217944"/>
    </source>
</evidence>
<dbReference type="InterPro" id="IPR046358">
    <property type="entry name" value="Flagellin_C"/>
</dbReference>
<organism evidence="6 7">
    <name type="scientific">Lebetimonas natsushimae</name>
    <dbReference type="NCBI Taxonomy" id="1936991"/>
    <lineage>
        <taxon>Bacteria</taxon>
        <taxon>Pseudomonadati</taxon>
        <taxon>Campylobacterota</taxon>
        <taxon>Epsilonproteobacteria</taxon>
        <taxon>Nautiliales</taxon>
        <taxon>Nautiliaceae</taxon>
        <taxon>Lebetimonas</taxon>
    </lineage>
</organism>
<dbReference type="AlphaFoldDB" id="A0A292YFF0"/>
<sequence length="862" mass="96767">MRITQFTMYNNFLINQQRTLNELNKTTTELSTGKKIQNMYDSPTVFVNDLKFQEKINTFTQIKNSANFAKIFANETDTTLNDIVTTLNSFKTKLLNAANDTNNKTSREAIAKELEGELNHLKDLANTSIGGKYIFSGSMFNTKPINNELKYQGNGETVKAFLGAGVEREYNIDGKSLFLGRDNDYKKHLSLNIPQFDKMKANPEYVVRGSDGKLYIDKHLKDHNKIPDSNDVPKNEPVTPDSEIRMLTGVEDIYDSNTDTYSDGTSYFYIKGKTSNGITINTKISLKNSEKVSALLDKIGELYGNTLTAKKVNVSINDMGEIQIKDVESGKLITDFYIVASDKNENSLEDVIKNGDYIVEFQKSNFNSVRNLDTIKANNGYFDNRIYTFGSIFRLMDNSRDALPSDKIQDVIGKKALNGYGNFILIDHLTLSGTDTDGNNVNVTLSVGPNTTMQDLIDKIKSDFGDVNVKLENGELKIIDNSLSDKTDTSKLSISIDAEDINGNKLLAFKSKDSINFDRLFMDKKGNLIQSNVTQIIKDYKTYIKDGKTYTIKNPDSQKIATDNINLTDVMGTDSMPQTLKIRFKDKDGNFNVAKIVLQDEEDSDGHLCYFKINGNKYDIYDSKGNKTPAHDVIKTISQIDETTCKICQKEEKTKGLTFRQLGDVIAMIVSNNIPATNSEKDYKNALENAKKEVKTGMDNGHFYLKDLNNNPSKIDIAIYNKNNNHISFEENNAVTIDSAKVDFFRILEKSIEAVKSGNNFPNGNSDNPRNFGIQGAIESIDHLNDHVRKMHAKIGAVSNEFEMSIERVETLTIHTKTLQSENIDTDIGEATMRLNSLKTSYQALLASIAKVNDLTLLNYLR</sequence>
<evidence type="ECO:0000259" key="5">
    <source>
        <dbReference type="Pfam" id="PF00700"/>
    </source>
</evidence>
<feature type="domain" description="Flagellin N-terminal" evidence="4">
    <location>
        <begin position="6"/>
        <end position="138"/>
    </location>
</feature>
<reference evidence="6 7" key="1">
    <citation type="journal article" date="2017" name="Syst. Appl. Microbiol.">
        <title>Lebetimonas natsushimae sp. nov., a novel strictly anaerobic, moderately thermophilic chemoautotroph isolated from a deep-sea hydrothermal vent polychaete nest in the Mid-Okinawa Trough.</title>
        <authorList>
            <person name="Nagata R."/>
            <person name="Takaki Y."/>
            <person name="Tame A."/>
            <person name="Nunoura T."/>
            <person name="Muto H."/>
            <person name="Mino S."/>
            <person name="Sawayama S."/>
            <person name="Takai K."/>
            <person name="Nakagawa S."/>
        </authorList>
    </citation>
    <scope>NUCLEOTIDE SEQUENCE [LARGE SCALE GENOMIC DNA]</scope>
    <source>
        <strain evidence="6 7">HS1857</strain>
    </source>
</reference>
<evidence type="ECO:0000256" key="3">
    <source>
        <dbReference type="RuleBase" id="RU362073"/>
    </source>
</evidence>
<feature type="domain" description="Flagellin C-terminal" evidence="5">
    <location>
        <begin position="779"/>
        <end position="861"/>
    </location>
</feature>
<comment type="similarity">
    <text evidence="1 3">Belongs to the bacterial flagellin family.</text>
</comment>
<dbReference type="OrthoDB" id="9758307at2"/>
<keyword evidence="6" id="KW-0969">Cilium</keyword>
<evidence type="ECO:0000256" key="1">
    <source>
        <dbReference type="ARBA" id="ARBA00005709"/>
    </source>
</evidence>
<protein>
    <recommendedName>
        <fullName evidence="3">Flagellin</fullName>
    </recommendedName>
</protein>
<dbReference type="GO" id="GO:0009288">
    <property type="term" value="C:bacterial-type flagellum"/>
    <property type="evidence" value="ECO:0007669"/>
    <property type="project" value="UniProtKB-SubCell"/>
</dbReference>
<keyword evidence="2 3" id="KW-0975">Bacterial flagellum</keyword>
<keyword evidence="6" id="KW-0282">Flagellum</keyword>
<dbReference type="RefSeq" id="WP_096259417.1">
    <property type="nucleotide sequence ID" value="NZ_BDME01000002.1"/>
</dbReference>
<dbReference type="Pfam" id="PF00700">
    <property type="entry name" value="Flagellin_C"/>
    <property type="match status" value="1"/>
</dbReference>
<dbReference type="GO" id="GO:0005576">
    <property type="term" value="C:extracellular region"/>
    <property type="evidence" value="ECO:0007669"/>
    <property type="project" value="UniProtKB-SubCell"/>
</dbReference>
<dbReference type="GO" id="GO:0005198">
    <property type="term" value="F:structural molecule activity"/>
    <property type="evidence" value="ECO:0007669"/>
    <property type="project" value="UniProtKB-UniRule"/>
</dbReference>
<gene>
    <name evidence="6" type="ORF">LNAT_P1188</name>
</gene>
<dbReference type="Proteomes" id="UP000217944">
    <property type="component" value="Unassembled WGS sequence"/>
</dbReference>
<dbReference type="InterPro" id="IPR001029">
    <property type="entry name" value="Flagellin_N"/>
</dbReference>
<evidence type="ECO:0000313" key="6">
    <source>
        <dbReference type="EMBL" id="GAX87891.1"/>
    </source>
</evidence>